<comment type="caution">
    <text evidence="3">The sequence shown here is derived from an EMBL/GenBank/DDBJ whole genome shotgun (WGS) entry which is preliminary data.</text>
</comment>
<dbReference type="PANTHER" id="PTHR48081:SF6">
    <property type="entry name" value="PEPTIDASE S9 PROLYL OLIGOPEPTIDASE CATALYTIC DOMAIN-CONTAINING PROTEIN"/>
    <property type="match status" value="1"/>
</dbReference>
<dbReference type="InterPro" id="IPR050300">
    <property type="entry name" value="GDXG_lipolytic_enzyme"/>
</dbReference>
<dbReference type="Pfam" id="PF20434">
    <property type="entry name" value="BD-FAE"/>
    <property type="match status" value="1"/>
</dbReference>
<gene>
    <name evidence="3" type="ORF">ACFS25_19660</name>
</gene>
<dbReference type="Proteomes" id="UP001597512">
    <property type="component" value="Unassembled WGS sequence"/>
</dbReference>
<evidence type="ECO:0000313" key="3">
    <source>
        <dbReference type="EMBL" id="MFD2936008.1"/>
    </source>
</evidence>
<protein>
    <submittedName>
        <fullName evidence="3">Prolyl oligopeptidase family serine peptidase</fullName>
    </submittedName>
</protein>
<evidence type="ECO:0000259" key="2">
    <source>
        <dbReference type="Pfam" id="PF20434"/>
    </source>
</evidence>
<organism evidence="3 4">
    <name type="scientific">Spirosoma flavum</name>
    <dbReference type="NCBI Taxonomy" id="2048557"/>
    <lineage>
        <taxon>Bacteria</taxon>
        <taxon>Pseudomonadati</taxon>
        <taxon>Bacteroidota</taxon>
        <taxon>Cytophagia</taxon>
        <taxon>Cytophagales</taxon>
        <taxon>Cytophagaceae</taxon>
        <taxon>Spirosoma</taxon>
    </lineage>
</organism>
<dbReference type="InterPro" id="IPR049492">
    <property type="entry name" value="BD-FAE-like_dom"/>
</dbReference>
<keyword evidence="4" id="KW-1185">Reference proteome</keyword>
<dbReference type="PANTHER" id="PTHR48081">
    <property type="entry name" value="AB HYDROLASE SUPERFAMILY PROTEIN C4A8.06C"/>
    <property type="match status" value="1"/>
</dbReference>
<evidence type="ECO:0000256" key="1">
    <source>
        <dbReference type="ARBA" id="ARBA00022801"/>
    </source>
</evidence>
<accession>A0ABW6APC1</accession>
<dbReference type="SUPFAM" id="SSF53474">
    <property type="entry name" value="alpha/beta-Hydrolases"/>
    <property type="match status" value="1"/>
</dbReference>
<sequence>MRNFFVSLLLALIGLTPPIVSAEVLPVSWRLVSRVFADEPTQIRDVIYGHKFGTALTMDVLKPAKPSGIGVVFVLSGGWHSDISMIEKRRKHFHYFTDRGQTVFLVIHSSAPKFQVNEVIQDVHRAVRFIRFHAAEYGVNPDRLGISGMSSGGHLSLSIGTGVDRPMPSDTIPQNNTTTPVDSVERVSSRVQAVACFFPPTDLLNFGHTGRLFVECDTTKRFWPQFGVMGKPREEQVNVMRRLSPYYAVSKNTPPVLILHGTQDPLVPLEQSERFIARLKSAGVPAQLIVHQGGAHGWDETWESDLGVVADWFEKYLPAVKK</sequence>
<dbReference type="EMBL" id="JBHUOM010000019">
    <property type="protein sequence ID" value="MFD2936008.1"/>
    <property type="molecule type" value="Genomic_DNA"/>
</dbReference>
<keyword evidence="1" id="KW-0378">Hydrolase</keyword>
<dbReference type="InterPro" id="IPR029058">
    <property type="entry name" value="AB_hydrolase_fold"/>
</dbReference>
<evidence type="ECO:0000313" key="4">
    <source>
        <dbReference type="Proteomes" id="UP001597512"/>
    </source>
</evidence>
<name>A0ABW6APC1_9BACT</name>
<reference evidence="4" key="1">
    <citation type="journal article" date="2019" name="Int. J. Syst. Evol. Microbiol.">
        <title>The Global Catalogue of Microorganisms (GCM) 10K type strain sequencing project: providing services to taxonomists for standard genome sequencing and annotation.</title>
        <authorList>
            <consortium name="The Broad Institute Genomics Platform"/>
            <consortium name="The Broad Institute Genome Sequencing Center for Infectious Disease"/>
            <person name="Wu L."/>
            <person name="Ma J."/>
        </authorList>
    </citation>
    <scope>NUCLEOTIDE SEQUENCE [LARGE SCALE GENOMIC DNA]</scope>
    <source>
        <strain evidence="4">KCTC 52490</strain>
    </source>
</reference>
<proteinExistence type="predicted"/>
<dbReference type="RefSeq" id="WP_381504377.1">
    <property type="nucleotide sequence ID" value="NZ_JBHUOM010000019.1"/>
</dbReference>
<feature type="domain" description="BD-FAE-like" evidence="2">
    <location>
        <begin position="59"/>
        <end position="279"/>
    </location>
</feature>
<dbReference type="Gene3D" id="3.40.50.1820">
    <property type="entry name" value="alpha/beta hydrolase"/>
    <property type="match status" value="1"/>
</dbReference>